<organism evidence="3 4">
    <name type="scientific">Caenorhabditis angaria</name>
    <dbReference type="NCBI Taxonomy" id="860376"/>
    <lineage>
        <taxon>Eukaryota</taxon>
        <taxon>Metazoa</taxon>
        <taxon>Ecdysozoa</taxon>
        <taxon>Nematoda</taxon>
        <taxon>Chromadorea</taxon>
        <taxon>Rhabditida</taxon>
        <taxon>Rhabditina</taxon>
        <taxon>Rhabditomorpha</taxon>
        <taxon>Rhabditoidea</taxon>
        <taxon>Rhabditidae</taxon>
        <taxon>Peloderinae</taxon>
        <taxon>Caenorhabditis</taxon>
    </lineage>
</organism>
<name>A0A9P1MY89_9PELO</name>
<dbReference type="AlphaFoldDB" id="A0A9P1MY89"/>
<accession>A0A9P1MY89</accession>
<keyword evidence="2" id="KW-0732">Signal</keyword>
<protein>
    <recommendedName>
        <fullName evidence="5">DUF38 domain-containing protein</fullName>
    </recommendedName>
</protein>
<feature type="chain" id="PRO_5040311884" description="DUF38 domain-containing protein" evidence="2">
    <location>
        <begin position="19"/>
        <end position="133"/>
    </location>
</feature>
<comment type="caution">
    <text evidence="3">The sequence shown here is derived from an EMBL/GenBank/DDBJ whole genome shotgun (WGS) entry which is preliminary data.</text>
</comment>
<sequence length="133" mass="16226">MKRIFVLFTFSLLKILNSIEISHEDLKNLIENIESAIEIRDITGLESHFHNRFEYRELSQKMERSEFLYQMLNEKNRTKWKYSESSSRRTRYGAIFSIFEAHQFFVHYRVRRIDGKEGLKIFYAENDEEKKFV</sequence>
<dbReference type="EMBL" id="CANHGI010000001">
    <property type="protein sequence ID" value="CAI5440471.1"/>
    <property type="molecule type" value="Genomic_DNA"/>
</dbReference>
<evidence type="ECO:0000313" key="3">
    <source>
        <dbReference type="EMBL" id="CAI5440471.1"/>
    </source>
</evidence>
<proteinExistence type="predicted"/>
<feature type="signal peptide" evidence="2">
    <location>
        <begin position="1"/>
        <end position="18"/>
    </location>
</feature>
<feature type="coiled-coil region" evidence="1">
    <location>
        <begin position="16"/>
        <end position="75"/>
    </location>
</feature>
<keyword evidence="4" id="KW-1185">Reference proteome</keyword>
<dbReference type="Proteomes" id="UP001152747">
    <property type="component" value="Unassembled WGS sequence"/>
</dbReference>
<reference evidence="3" key="1">
    <citation type="submission" date="2022-11" db="EMBL/GenBank/DDBJ databases">
        <authorList>
            <person name="Kikuchi T."/>
        </authorList>
    </citation>
    <scope>NUCLEOTIDE SEQUENCE</scope>
    <source>
        <strain evidence="3">PS1010</strain>
    </source>
</reference>
<evidence type="ECO:0000313" key="4">
    <source>
        <dbReference type="Proteomes" id="UP001152747"/>
    </source>
</evidence>
<keyword evidence="1" id="KW-0175">Coiled coil</keyword>
<evidence type="ECO:0000256" key="1">
    <source>
        <dbReference type="SAM" id="Coils"/>
    </source>
</evidence>
<evidence type="ECO:0000256" key="2">
    <source>
        <dbReference type="SAM" id="SignalP"/>
    </source>
</evidence>
<evidence type="ECO:0008006" key="5">
    <source>
        <dbReference type="Google" id="ProtNLM"/>
    </source>
</evidence>
<gene>
    <name evidence="3" type="ORF">CAMP_LOCUS3108</name>
</gene>